<dbReference type="PROSITE" id="PS50048">
    <property type="entry name" value="ZN2_CY6_FUNGAL_2"/>
    <property type="match status" value="1"/>
</dbReference>
<dbReference type="CDD" id="cd00067">
    <property type="entry name" value="GAL4"/>
    <property type="match status" value="1"/>
</dbReference>
<dbReference type="SMART" id="SM00066">
    <property type="entry name" value="GAL4"/>
    <property type="match status" value="1"/>
</dbReference>
<dbReference type="InterPro" id="IPR050613">
    <property type="entry name" value="Sec_Metabolite_Reg"/>
</dbReference>
<dbReference type="EMBL" id="KV426200">
    <property type="protein sequence ID" value="KZV85076.1"/>
    <property type="molecule type" value="Genomic_DNA"/>
</dbReference>
<proteinExistence type="predicted"/>
<dbReference type="InterPro" id="IPR001138">
    <property type="entry name" value="Zn2Cys6_DnaBD"/>
</dbReference>
<dbReference type="PROSITE" id="PS00463">
    <property type="entry name" value="ZN2_CY6_FUNGAL_1"/>
    <property type="match status" value="1"/>
</dbReference>
<dbReference type="InParanoid" id="A0A165DPX1"/>
<dbReference type="GO" id="GO:0000981">
    <property type="term" value="F:DNA-binding transcription factor activity, RNA polymerase II-specific"/>
    <property type="evidence" value="ECO:0007669"/>
    <property type="project" value="InterPro"/>
</dbReference>
<evidence type="ECO:0000256" key="3">
    <source>
        <dbReference type="SAM" id="Coils"/>
    </source>
</evidence>
<protein>
    <recommendedName>
        <fullName evidence="4">Zn(2)-C6 fungal-type domain-containing protein</fullName>
    </recommendedName>
</protein>
<reference evidence="5 6" key="1">
    <citation type="journal article" date="2016" name="Mol. Biol. Evol.">
        <title>Comparative Genomics of Early-Diverging Mushroom-Forming Fungi Provides Insights into the Origins of Lignocellulose Decay Capabilities.</title>
        <authorList>
            <person name="Nagy L.G."/>
            <person name="Riley R."/>
            <person name="Tritt A."/>
            <person name="Adam C."/>
            <person name="Daum C."/>
            <person name="Floudas D."/>
            <person name="Sun H."/>
            <person name="Yadav J.S."/>
            <person name="Pangilinan J."/>
            <person name="Larsson K.H."/>
            <person name="Matsuura K."/>
            <person name="Barry K."/>
            <person name="Labutti K."/>
            <person name="Kuo R."/>
            <person name="Ohm R.A."/>
            <person name="Bhattacharya S.S."/>
            <person name="Shirouzu T."/>
            <person name="Yoshinaga Y."/>
            <person name="Martin F.M."/>
            <person name="Grigoriev I.V."/>
            <person name="Hibbett D.S."/>
        </authorList>
    </citation>
    <scope>NUCLEOTIDE SEQUENCE [LARGE SCALE GENOMIC DNA]</scope>
    <source>
        <strain evidence="5 6">HHB12029</strain>
    </source>
</reference>
<sequence>MGKDNFVEATTRRAKGSHSCDPCRRRKVKCNEESPCGNCKNSNIADKCTYEGDDKRKGRRGVVEALRNTITLYKERIVRLKARVVERGGANTPSPPSSPSASAANIHERLATNSATAPPLCQQSEPVCLDHTLQPYICLWNEGAARSQIRELTERLRDVQNQLDAAHNKLEEVYGQFDQLIDGVRTSDQDEDLHCPSCSMRDFGYMPILQALYFFLRTAANVKLTAACHYLQEHLRVRIAVNVVIDALSRCKMLKTIEPLLRWAHAHVMNFLYVRNSLAHTYISFYVPARCYPQLRDLVAEAGLRGGPAKAESAFIITLTRVRSHSSTTSDISAIVERFCFFFSLPPESSRWLLFCWQRR</sequence>
<evidence type="ECO:0000313" key="5">
    <source>
        <dbReference type="EMBL" id="KZV85076.1"/>
    </source>
</evidence>
<dbReference type="Proteomes" id="UP000077266">
    <property type="component" value="Unassembled WGS sequence"/>
</dbReference>
<keyword evidence="3" id="KW-0175">Coiled coil</keyword>
<keyword evidence="2" id="KW-0539">Nucleus</keyword>
<dbReference type="Pfam" id="PF00172">
    <property type="entry name" value="Zn_clus"/>
    <property type="match status" value="1"/>
</dbReference>
<comment type="subcellular location">
    <subcellularLocation>
        <location evidence="1">Nucleus</location>
    </subcellularLocation>
</comment>
<feature type="domain" description="Zn(2)-C6 fungal-type" evidence="4">
    <location>
        <begin position="19"/>
        <end position="50"/>
    </location>
</feature>
<evidence type="ECO:0000256" key="2">
    <source>
        <dbReference type="ARBA" id="ARBA00023242"/>
    </source>
</evidence>
<evidence type="ECO:0000313" key="6">
    <source>
        <dbReference type="Proteomes" id="UP000077266"/>
    </source>
</evidence>
<dbReference type="SUPFAM" id="SSF57701">
    <property type="entry name" value="Zn2/Cys6 DNA-binding domain"/>
    <property type="match status" value="1"/>
</dbReference>
<name>A0A165DPX1_EXIGL</name>
<accession>A0A165DPX1</accession>
<dbReference type="GO" id="GO:0008270">
    <property type="term" value="F:zinc ion binding"/>
    <property type="evidence" value="ECO:0007669"/>
    <property type="project" value="InterPro"/>
</dbReference>
<dbReference type="PANTHER" id="PTHR31001:SF90">
    <property type="entry name" value="CENTROMERE DNA-BINDING PROTEIN COMPLEX CBF3 SUBUNIT B"/>
    <property type="match status" value="1"/>
</dbReference>
<feature type="coiled-coil region" evidence="3">
    <location>
        <begin position="142"/>
        <end position="176"/>
    </location>
</feature>
<dbReference type="GO" id="GO:0005634">
    <property type="term" value="C:nucleus"/>
    <property type="evidence" value="ECO:0007669"/>
    <property type="project" value="UniProtKB-SubCell"/>
</dbReference>
<dbReference type="Gene3D" id="4.10.240.10">
    <property type="entry name" value="Zn(2)-C6 fungal-type DNA-binding domain"/>
    <property type="match status" value="1"/>
</dbReference>
<dbReference type="InterPro" id="IPR036864">
    <property type="entry name" value="Zn2-C6_fun-type_DNA-bd_sf"/>
</dbReference>
<keyword evidence="6" id="KW-1185">Reference proteome</keyword>
<evidence type="ECO:0000256" key="1">
    <source>
        <dbReference type="ARBA" id="ARBA00004123"/>
    </source>
</evidence>
<gene>
    <name evidence="5" type="ORF">EXIGLDRAFT_841704</name>
</gene>
<dbReference type="AlphaFoldDB" id="A0A165DPX1"/>
<dbReference type="OrthoDB" id="3362851at2759"/>
<dbReference type="PANTHER" id="PTHR31001">
    <property type="entry name" value="UNCHARACTERIZED TRANSCRIPTIONAL REGULATORY PROTEIN"/>
    <property type="match status" value="1"/>
</dbReference>
<evidence type="ECO:0000259" key="4">
    <source>
        <dbReference type="PROSITE" id="PS50048"/>
    </source>
</evidence>
<organism evidence="5 6">
    <name type="scientific">Exidia glandulosa HHB12029</name>
    <dbReference type="NCBI Taxonomy" id="1314781"/>
    <lineage>
        <taxon>Eukaryota</taxon>
        <taxon>Fungi</taxon>
        <taxon>Dikarya</taxon>
        <taxon>Basidiomycota</taxon>
        <taxon>Agaricomycotina</taxon>
        <taxon>Agaricomycetes</taxon>
        <taxon>Auriculariales</taxon>
        <taxon>Exidiaceae</taxon>
        <taxon>Exidia</taxon>
    </lineage>
</organism>